<dbReference type="Pfam" id="PF01087">
    <property type="entry name" value="GalP_UDP_transf"/>
    <property type="match status" value="1"/>
</dbReference>
<dbReference type="InterPro" id="IPR005849">
    <property type="entry name" value="GalP_Utransf_N"/>
</dbReference>
<keyword evidence="9 10" id="KW-0119">Carbohydrate metabolism</keyword>
<keyword evidence="7 10" id="KW-0548">Nucleotidyltransferase</keyword>
<feature type="domain" description="Galactose-1-phosphate uridyl transferase N-terminal" evidence="11">
    <location>
        <begin position="77"/>
        <end position="243"/>
    </location>
</feature>
<evidence type="ECO:0000259" key="11">
    <source>
        <dbReference type="Pfam" id="PF01087"/>
    </source>
</evidence>
<evidence type="ECO:0000256" key="5">
    <source>
        <dbReference type="ARBA" id="ARBA00022490"/>
    </source>
</evidence>
<evidence type="ECO:0000256" key="8">
    <source>
        <dbReference type="ARBA" id="ARBA00023144"/>
    </source>
</evidence>
<dbReference type="GO" id="GO:0005737">
    <property type="term" value="C:cytoplasm"/>
    <property type="evidence" value="ECO:0007669"/>
    <property type="project" value="UniProtKB-SubCell"/>
</dbReference>
<dbReference type="PANTHER" id="PTHR39191:SF1">
    <property type="entry name" value="DUF4922 DOMAIN-CONTAINING PROTEIN"/>
    <property type="match status" value="1"/>
</dbReference>
<evidence type="ECO:0000313" key="14">
    <source>
        <dbReference type="Proteomes" id="UP000824078"/>
    </source>
</evidence>
<gene>
    <name evidence="10" type="primary">galT</name>
    <name evidence="13" type="ORF">IAD17_07700</name>
</gene>
<keyword evidence="8 10" id="KW-0299">Galactose metabolism</keyword>
<comment type="catalytic activity">
    <reaction evidence="1 10">
        <text>alpha-D-galactose 1-phosphate + UDP-alpha-D-glucose = alpha-D-glucose 1-phosphate + UDP-alpha-D-galactose</text>
        <dbReference type="Rhea" id="RHEA:13989"/>
        <dbReference type="ChEBI" id="CHEBI:58336"/>
        <dbReference type="ChEBI" id="CHEBI:58601"/>
        <dbReference type="ChEBI" id="CHEBI:58885"/>
        <dbReference type="ChEBI" id="CHEBI:66914"/>
        <dbReference type="EC" id="2.7.7.12"/>
    </reaction>
</comment>
<dbReference type="EMBL" id="DVMQ01000020">
    <property type="protein sequence ID" value="HIU24790.1"/>
    <property type="molecule type" value="Genomic_DNA"/>
</dbReference>
<protein>
    <recommendedName>
        <fullName evidence="10">Galactose-1-phosphate uridylyltransferase</fullName>
        <shortName evidence="10">Gal-1-P uridylyltransferase</shortName>
        <ecNumber evidence="10">2.7.7.12</ecNumber>
    </recommendedName>
    <alternativeName>
        <fullName evidence="10">UDP-glucose--hexose-1-phosphate uridylyltransferase</fullName>
    </alternativeName>
</protein>
<keyword evidence="5 10" id="KW-0963">Cytoplasm</keyword>
<dbReference type="HAMAP" id="MF_00571">
    <property type="entry name" value="GalP_UDP_trans"/>
    <property type="match status" value="1"/>
</dbReference>
<proteinExistence type="inferred from homology"/>
<reference evidence="13" key="1">
    <citation type="submission" date="2020-10" db="EMBL/GenBank/DDBJ databases">
        <authorList>
            <person name="Gilroy R."/>
        </authorList>
    </citation>
    <scope>NUCLEOTIDE SEQUENCE</scope>
    <source>
        <strain evidence="13">ChiHjej12B11-29160</strain>
    </source>
</reference>
<evidence type="ECO:0000256" key="1">
    <source>
        <dbReference type="ARBA" id="ARBA00001107"/>
    </source>
</evidence>
<dbReference type="AlphaFoldDB" id="A0A9D1I0N8"/>
<name>A0A9D1I0N8_9ACTN</name>
<comment type="caution">
    <text evidence="13">The sequence shown here is derived from an EMBL/GenBank/DDBJ whole genome shotgun (WGS) entry which is preliminary data.</text>
</comment>
<dbReference type="EC" id="2.7.7.12" evidence="10"/>
<feature type="domain" description="Galactose-1-phosphate uridyl transferase C-terminal" evidence="12">
    <location>
        <begin position="259"/>
        <end position="438"/>
    </location>
</feature>
<evidence type="ECO:0000256" key="6">
    <source>
        <dbReference type="ARBA" id="ARBA00022679"/>
    </source>
</evidence>
<evidence type="ECO:0000256" key="9">
    <source>
        <dbReference type="ARBA" id="ARBA00023277"/>
    </source>
</evidence>
<comment type="similarity">
    <text evidence="4 10">Belongs to the galactose-1-phosphate uridylyltransferase type 2 family.</text>
</comment>
<dbReference type="NCBIfam" id="NF003629">
    <property type="entry name" value="PRK05270.1-2"/>
    <property type="match status" value="1"/>
</dbReference>
<dbReference type="InterPro" id="IPR000766">
    <property type="entry name" value="GalP_uridyl_Trfase_II"/>
</dbReference>
<evidence type="ECO:0000256" key="3">
    <source>
        <dbReference type="ARBA" id="ARBA00004947"/>
    </source>
</evidence>
<keyword evidence="6 10" id="KW-0808">Transferase</keyword>
<dbReference type="PANTHER" id="PTHR39191">
    <property type="entry name" value="GALACTOSE-1-PHOSPHATE URIDYLYLTRANSFERASE"/>
    <property type="match status" value="1"/>
</dbReference>
<accession>A0A9D1I0N8</accession>
<dbReference type="PIRSF" id="PIRSF006005">
    <property type="entry name" value="GalT_BS"/>
    <property type="match status" value="1"/>
</dbReference>
<comment type="subcellular location">
    <subcellularLocation>
        <location evidence="2 10">Cytoplasm</location>
    </subcellularLocation>
</comment>
<evidence type="ECO:0000256" key="7">
    <source>
        <dbReference type="ARBA" id="ARBA00022695"/>
    </source>
</evidence>
<dbReference type="Proteomes" id="UP000824078">
    <property type="component" value="Unassembled WGS sequence"/>
</dbReference>
<dbReference type="GO" id="GO:0008108">
    <property type="term" value="F:UDP-glucose:hexose-1-phosphate uridylyltransferase activity"/>
    <property type="evidence" value="ECO:0007669"/>
    <property type="project" value="UniProtKB-UniRule"/>
</dbReference>
<dbReference type="InterPro" id="IPR023425">
    <property type="entry name" value="GalP_uridyl_Trfase_II_CS"/>
</dbReference>
<organism evidence="13 14">
    <name type="scientific">Candidatus Coprovicinus avistercoris</name>
    <dbReference type="NCBI Taxonomy" id="2840754"/>
    <lineage>
        <taxon>Bacteria</taxon>
        <taxon>Bacillati</taxon>
        <taxon>Actinomycetota</taxon>
        <taxon>Coriobacteriia</taxon>
        <taxon>Coriobacteriales</taxon>
        <taxon>Coriobacteriaceae</taxon>
        <taxon>Coriobacteriaceae incertae sedis</taxon>
        <taxon>Candidatus Coprovicinus</taxon>
    </lineage>
</organism>
<evidence type="ECO:0000313" key="13">
    <source>
        <dbReference type="EMBL" id="HIU24790.1"/>
    </source>
</evidence>
<dbReference type="PROSITE" id="PS01163">
    <property type="entry name" value="GAL_P_UDP_TRANSF_II"/>
    <property type="match status" value="1"/>
</dbReference>
<evidence type="ECO:0000256" key="10">
    <source>
        <dbReference type="HAMAP-Rule" id="MF_00571"/>
    </source>
</evidence>
<evidence type="ECO:0000256" key="4">
    <source>
        <dbReference type="ARBA" id="ARBA00008706"/>
    </source>
</evidence>
<sequence>MNASWFRNAEDGVAALVAYALDRQLIGEEDIVFASNQLFDALHYEPQATFEPIQATAQAAKPPLEELLACLLDDAVARGVIEDGIASRDLFDTRLMGCVTPRPSQVVHTFWKRYHDSCESATDYLYKLALDSDYIRSYRIARDKKWVVATRYGDLDITINLSKPEKDPKAIAAALKNKGNKGSYPRCQLCCENEGYAGRLDHPARQTIRLIPLTLADEPWYLQYSPYVYYNEHCIVLSRQHVPMRIDRVTFERLLEFVTIFPHYTLGSNADLPIVGGSILTHEHYQGGRYTFAMARAGMRKRIVFPGFEDVEAGIVDWPMSVIRLDSFEPARLVELANRILTTWRSYSDASVDILAETDGVPHNTITPIARRRGQMYELDLVLRNNRTTEEYPLGIFHPHQELHHIKKENIGLIEVMGLAVLPARLVGEMDELKRMILAGEDPATNPVCAAHAPWAAEVLQRQPAYAPENIQNLDSATAAAELDHIIEQEIGAVFARVLEQCAVFADNDEGHEALDRFIASVQ</sequence>
<dbReference type="Pfam" id="PF02744">
    <property type="entry name" value="GalP_UDP_tr_C"/>
    <property type="match status" value="1"/>
</dbReference>
<evidence type="ECO:0000256" key="2">
    <source>
        <dbReference type="ARBA" id="ARBA00004496"/>
    </source>
</evidence>
<reference evidence="13" key="2">
    <citation type="journal article" date="2021" name="PeerJ">
        <title>Extensive microbial diversity within the chicken gut microbiome revealed by metagenomics and culture.</title>
        <authorList>
            <person name="Gilroy R."/>
            <person name="Ravi A."/>
            <person name="Getino M."/>
            <person name="Pursley I."/>
            <person name="Horton D.L."/>
            <person name="Alikhan N.F."/>
            <person name="Baker D."/>
            <person name="Gharbi K."/>
            <person name="Hall N."/>
            <person name="Watson M."/>
            <person name="Adriaenssens E.M."/>
            <person name="Foster-Nyarko E."/>
            <person name="Jarju S."/>
            <person name="Secka A."/>
            <person name="Antonio M."/>
            <person name="Oren A."/>
            <person name="Chaudhuri R.R."/>
            <person name="La Ragione R."/>
            <person name="Hildebrand F."/>
            <person name="Pallen M.J."/>
        </authorList>
    </citation>
    <scope>NUCLEOTIDE SEQUENCE</scope>
    <source>
        <strain evidence="13">ChiHjej12B11-29160</strain>
    </source>
</reference>
<dbReference type="GO" id="GO:0006012">
    <property type="term" value="P:galactose metabolic process"/>
    <property type="evidence" value="ECO:0007669"/>
    <property type="project" value="UniProtKB-UniRule"/>
</dbReference>
<evidence type="ECO:0000259" key="12">
    <source>
        <dbReference type="Pfam" id="PF02744"/>
    </source>
</evidence>
<dbReference type="InterPro" id="IPR005850">
    <property type="entry name" value="GalP_Utransf_C"/>
</dbReference>
<comment type="pathway">
    <text evidence="3 10">Carbohydrate metabolism; galactose metabolism.</text>
</comment>